<keyword evidence="2" id="KW-1185">Reference proteome</keyword>
<gene>
    <name evidence="1" type="ORF">QFC20_005390</name>
</gene>
<organism evidence="1 2">
    <name type="scientific">Naganishia adeliensis</name>
    <dbReference type="NCBI Taxonomy" id="92952"/>
    <lineage>
        <taxon>Eukaryota</taxon>
        <taxon>Fungi</taxon>
        <taxon>Dikarya</taxon>
        <taxon>Basidiomycota</taxon>
        <taxon>Agaricomycotina</taxon>
        <taxon>Tremellomycetes</taxon>
        <taxon>Filobasidiales</taxon>
        <taxon>Filobasidiaceae</taxon>
        <taxon>Naganishia</taxon>
    </lineage>
</organism>
<protein>
    <submittedName>
        <fullName evidence="1">Uncharacterized protein</fullName>
    </submittedName>
</protein>
<proteinExistence type="predicted"/>
<comment type="caution">
    <text evidence="1">The sequence shown here is derived from an EMBL/GenBank/DDBJ whole genome shotgun (WGS) entry which is preliminary data.</text>
</comment>
<dbReference type="EMBL" id="JASBWS010000074">
    <property type="protein sequence ID" value="KAJ9100697.1"/>
    <property type="molecule type" value="Genomic_DNA"/>
</dbReference>
<sequence>MSITEVIAAEEDVDWLRLEKPARSDVHIRVADSFDHSKLAELPAECSLLAVSNMWGLCFIGDEQSLKIFQLEKVAKQALESTSTSGAAPEKSVNLVSRPQWIKLAMSDRKLLAGFTDGTVDVWDVKGILSGTTTPDHTYTGLASPLLNLLPNPSPEGGLPQLVLALSASSLAVLEIGQECRILRKLEQAFTCVAWSPKGKQFVLGKSNGTIEQYTPEGEKKAEIPLPSGLAAEGGYAPVSIGWLENDLLLVTYNTQVGSASEPINDQKQYLVHRQTKASPPVFSFTLFEDILPAWGLERSGNFRNIAHIRNWGSRLRHLAFLSSAPAIDVAILQGNSTTAPTEPPMWDVIRPDESARPGVPMQEDPKEGSASDDTTVLGLAVDLTSQSPIQQEMEGGESQPDLPPAPRLLEYTSDGVLVVYNVINLRDGPYEHMVKPQDILTSSLEMQQLVTPKTTATTATSQSPFASAAGSPFTSAPAPAKPSFGFGGATSIPSVSSGFGAANPFANASKAATGTLAFGSNSFGVAASSPGINKPAFGASTFGQPTTPGVPASTKSAFGTAAFGSPAPSTPATPAVQTNPTSAFGGSPAFGQSAFGASAAAKPAFGSSAFGTASPFGASAFGKPAVASPATQSPQSSTAFGFGAASTSSEKPAAKPTSAFGATSAFGTSSPFAATPAFGQSTFGQTSIKADDEAKSQTLNSDVAKPKSSASPFSLRGFGDMLHDDNEETSQKDDLPDPAESMTKPTSSFIKPAQSGSFFAKVAQSSPTSTPPAPALETTKAPPSSGVQFGQSSGFGVPKPAFGTSAFGSASAFGASAFGLASPTTTTPVKEPPQPKPIQATGGFAGFSTSSKSTGGSAFPSSGGFSAFGAAKAAPFGGSPSVKETRESPPSGLTEKAEIPSVSTPGPEQQIDEKAEPKPDAKSSEDSDAEEPEGQSPGQGPEVLEDVTQEPEEADQSLEDDHEQPDTYTDSEEEEAVSVRDEEHVSGRDEDSEADQEEANAERSATSTSSSPVLVERPDEDSEPAEKGAILEQAESADSPFVKGHARKTSKVHAAAQEWENLAKGSNAAEPVKNSPTKFSFDTPGPAAEVAADKVADEPKITEPSKPSVPNFFGIQPTAASPNVVPKPSSSFSFGSTPAKPTEASPKPTFAGVGVQPPSTSSLNPKPNAFGFRAPTTTPAKSSPLINANLPLSESQEAKELKGFKGPEISAAPKYSKVPQAEAPFTTVPNTTLAQVNQNTSSGTPTDIQSEPTEEPEVQYGMTKAFADAFVYLEQELKSLEILADENQAFHASSAGQGQSPSQDDVPLAEFWYLSALDVFCQATKDSYESVVEIRTAGIELNEQVKKAMSNMTKADNLSENCARYKRARTDPEFRKRLRARQLGPQQAENQIMLQASYKSVLSNLNKVEDQMTEMKRKTSQERTGRMPLRPSAVEGISQSLREIETKVQRESDALEDLSHRVKQLSVRKALGEEREKEGSISAPTDEDSISTSNTLSTADIASSALNSEHDARLIRESLFKARKQPLFSETSNARSSALSHSAQKPVTRAKRSGAFGVNLDLPTTPVKPSPAPSRPAQGFAAAQLPTNGTSFFNIQPIAMTGIKSSFHASNKSSDKKHGSRGFSAYSPGGSDGH</sequence>
<evidence type="ECO:0000313" key="1">
    <source>
        <dbReference type="EMBL" id="KAJ9100697.1"/>
    </source>
</evidence>
<evidence type="ECO:0000313" key="2">
    <source>
        <dbReference type="Proteomes" id="UP001230649"/>
    </source>
</evidence>
<name>A0ACC2VQ97_9TREE</name>
<dbReference type="Proteomes" id="UP001230649">
    <property type="component" value="Unassembled WGS sequence"/>
</dbReference>
<accession>A0ACC2VQ97</accession>
<reference evidence="1" key="1">
    <citation type="submission" date="2023-04" db="EMBL/GenBank/DDBJ databases">
        <title>Draft Genome sequencing of Naganishia species isolated from polar environments using Oxford Nanopore Technology.</title>
        <authorList>
            <person name="Leo P."/>
            <person name="Venkateswaran K."/>
        </authorList>
    </citation>
    <scope>NUCLEOTIDE SEQUENCE</scope>
    <source>
        <strain evidence="1">MNA-CCFEE 5262</strain>
    </source>
</reference>